<keyword evidence="4" id="KW-1185">Reference proteome</keyword>
<dbReference type="EMBL" id="SHKN01000001">
    <property type="protein sequence ID" value="RZT95961.1"/>
    <property type="molecule type" value="Genomic_DNA"/>
</dbReference>
<dbReference type="PANTHER" id="PTHR34220">
    <property type="entry name" value="SENSOR HISTIDINE KINASE YPDA"/>
    <property type="match status" value="1"/>
</dbReference>
<proteinExistence type="predicted"/>
<dbReference type="GO" id="GO:0000155">
    <property type="term" value="F:phosphorelay sensor kinase activity"/>
    <property type="evidence" value="ECO:0007669"/>
    <property type="project" value="InterPro"/>
</dbReference>
<reference evidence="3 4" key="1">
    <citation type="submission" date="2019-02" db="EMBL/GenBank/DDBJ databases">
        <title>Genomic Encyclopedia of Type Strains, Phase IV (KMG-IV): sequencing the most valuable type-strain genomes for metagenomic binning, comparative biology and taxonomic classification.</title>
        <authorList>
            <person name="Goeker M."/>
        </authorList>
    </citation>
    <scope>NUCLEOTIDE SEQUENCE [LARGE SCALE GENOMIC DNA]</scope>
    <source>
        <strain evidence="3 4">DSM 28825</strain>
    </source>
</reference>
<evidence type="ECO:0000313" key="3">
    <source>
        <dbReference type="EMBL" id="RZT95961.1"/>
    </source>
</evidence>
<feature type="transmembrane region" description="Helical" evidence="1">
    <location>
        <begin position="47"/>
        <end position="64"/>
    </location>
</feature>
<protein>
    <recommendedName>
        <fullName evidence="2">Signal transduction histidine kinase internal region domain-containing protein</fullName>
    </recommendedName>
</protein>
<keyword evidence="1" id="KW-0812">Transmembrane</keyword>
<dbReference type="PANTHER" id="PTHR34220:SF7">
    <property type="entry name" value="SENSOR HISTIDINE KINASE YPDA"/>
    <property type="match status" value="1"/>
</dbReference>
<evidence type="ECO:0000259" key="2">
    <source>
        <dbReference type="Pfam" id="PF06580"/>
    </source>
</evidence>
<dbReference type="GO" id="GO:0016020">
    <property type="term" value="C:membrane"/>
    <property type="evidence" value="ECO:0007669"/>
    <property type="project" value="InterPro"/>
</dbReference>
<comment type="caution">
    <text evidence="3">The sequence shown here is derived from an EMBL/GenBank/DDBJ whole genome shotgun (WGS) entry which is preliminary data.</text>
</comment>
<sequence length="268" mass="30998">MKYFGIGFVCYMTYINLFGISIALIFDTFSQNFASNLQIFHSLIDQIIDFLIFGGFSLAYFYFIENRDYKQKMNEYDISIAKSKIQQLKAQLNPHFLFNNLNILDQLIEENQEKASDFLAQFSELYRYALNSSDKELISLKDELAFSQNYFEMMNRKYPDCYQLHIDDAIWNTDAIVPPFCLQVLIENAIVHNLGIEENPVNIHISNHNGIRVSNTKIATRKKNKGNGLALKNLSEQFLLLSNIPVAISEDNSYFAVTLPLIKLNKHD</sequence>
<keyword evidence="1" id="KW-1133">Transmembrane helix</keyword>
<keyword evidence="1" id="KW-0472">Membrane</keyword>
<feature type="transmembrane region" description="Helical" evidence="1">
    <location>
        <begin position="6"/>
        <end position="26"/>
    </location>
</feature>
<dbReference type="Pfam" id="PF06580">
    <property type="entry name" value="His_kinase"/>
    <property type="match status" value="1"/>
</dbReference>
<gene>
    <name evidence="3" type="ORF">EV201_0590</name>
</gene>
<evidence type="ECO:0000256" key="1">
    <source>
        <dbReference type="SAM" id="Phobius"/>
    </source>
</evidence>
<accession>A0A4Q7VII8</accession>
<dbReference type="InterPro" id="IPR050640">
    <property type="entry name" value="Bact_2-comp_sensor_kinase"/>
</dbReference>
<dbReference type="InterPro" id="IPR010559">
    <property type="entry name" value="Sig_transdc_His_kin_internal"/>
</dbReference>
<dbReference type="AlphaFoldDB" id="A0A4Q7VII8"/>
<name>A0A4Q7VII8_9BACT</name>
<evidence type="ECO:0000313" key="4">
    <source>
        <dbReference type="Proteomes" id="UP000293562"/>
    </source>
</evidence>
<dbReference type="Proteomes" id="UP000293562">
    <property type="component" value="Unassembled WGS sequence"/>
</dbReference>
<feature type="domain" description="Signal transduction histidine kinase internal region" evidence="2">
    <location>
        <begin position="84"/>
        <end position="160"/>
    </location>
</feature>
<organism evidence="3 4">
    <name type="scientific">Ancylomarina subtilis</name>
    <dbReference type="NCBI Taxonomy" id="1639035"/>
    <lineage>
        <taxon>Bacteria</taxon>
        <taxon>Pseudomonadati</taxon>
        <taxon>Bacteroidota</taxon>
        <taxon>Bacteroidia</taxon>
        <taxon>Marinilabiliales</taxon>
        <taxon>Marinifilaceae</taxon>
        <taxon>Ancylomarina</taxon>
    </lineage>
</organism>